<organism evidence="1 2">
    <name type="scientific">Verruconis gallopava</name>
    <dbReference type="NCBI Taxonomy" id="253628"/>
    <lineage>
        <taxon>Eukaryota</taxon>
        <taxon>Fungi</taxon>
        <taxon>Dikarya</taxon>
        <taxon>Ascomycota</taxon>
        <taxon>Pezizomycotina</taxon>
        <taxon>Dothideomycetes</taxon>
        <taxon>Pleosporomycetidae</taxon>
        <taxon>Venturiales</taxon>
        <taxon>Sympoventuriaceae</taxon>
        <taxon>Verruconis</taxon>
    </lineage>
</organism>
<proteinExistence type="predicted"/>
<gene>
    <name evidence="1" type="ORF">PV09_02257</name>
</gene>
<dbReference type="VEuPathDB" id="FungiDB:PV09_02257"/>
<protein>
    <submittedName>
        <fullName evidence="1">Uncharacterized protein</fullName>
    </submittedName>
</protein>
<evidence type="ECO:0000313" key="2">
    <source>
        <dbReference type="Proteomes" id="UP000053259"/>
    </source>
</evidence>
<dbReference type="EMBL" id="KN847533">
    <property type="protein sequence ID" value="KIW07415.1"/>
    <property type="molecule type" value="Genomic_DNA"/>
</dbReference>
<dbReference type="RefSeq" id="XP_016217284.1">
    <property type="nucleotide sequence ID" value="XM_016355268.1"/>
</dbReference>
<name>A0A0D2ALP1_9PEZI</name>
<dbReference type="Proteomes" id="UP000053259">
    <property type="component" value="Unassembled WGS sequence"/>
</dbReference>
<dbReference type="InParanoid" id="A0A0D2ALP1"/>
<dbReference type="AlphaFoldDB" id="A0A0D2ALP1"/>
<accession>A0A0D2ALP1</accession>
<dbReference type="GeneID" id="27310230"/>
<sequence>MIMDLLNCFGGQVFCTSGVASLMGLRFSLSSIGPTPTDGGGMGVCVAARNEGVLIRRLEDSVPSGSLCMTGVSGRAHLGGGTAGVCETGAADRAVIGVFRALLFGLGVCPGTCVRSTR</sequence>
<reference evidence="1 2" key="1">
    <citation type="submission" date="2015-01" db="EMBL/GenBank/DDBJ databases">
        <title>The Genome Sequence of Ochroconis gallopava CBS43764.</title>
        <authorList>
            <consortium name="The Broad Institute Genomics Platform"/>
            <person name="Cuomo C."/>
            <person name="de Hoog S."/>
            <person name="Gorbushina A."/>
            <person name="Stielow B."/>
            <person name="Teixiera M."/>
            <person name="Abouelleil A."/>
            <person name="Chapman S.B."/>
            <person name="Priest M."/>
            <person name="Young S.K."/>
            <person name="Wortman J."/>
            <person name="Nusbaum C."/>
            <person name="Birren B."/>
        </authorList>
    </citation>
    <scope>NUCLEOTIDE SEQUENCE [LARGE SCALE GENOMIC DNA]</scope>
    <source>
        <strain evidence="1 2">CBS 43764</strain>
    </source>
</reference>
<dbReference type="HOGENOM" id="CLU_2074968_0_0_1"/>
<evidence type="ECO:0000313" key="1">
    <source>
        <dbReference type="EMBL" id="KIW07415.1"/>
    </source>
</evidence>
<keyword evidence="2" id="KW-1185">Reference proteome</keyword>